<sequence length="115" mass="12765">MKYSNGCVADVSATQCFNGEVQKNKNFSDGQFVSLDYAGKNLKVYKKEAEEKKIVSLSDIDIDVKKPELPINELLFYELDNFLSNIVKGKKPAVSGKQGRDAVGLALNILKNMVF</sequence>
<comment type="caution">
    <text evidence="1">The sequence shown here is derived from an EMBL/GenBank/DDBJ whole genome shotgun (WGS) entry which is preliminary data.</text>
</comment>
<dbReference type="Gene3D" id="3.30.360.10">
    <property type="entry name" value="Dihydrodipicolinate Reductase, domain 2"/>
    <property type="match status" value="1"/>
</dbReference>
<proteinExistence type="predicted"/>
<keyword evidence="2" id="KW-1185">Reference proteome</keyword>
<evidence type="ECO:0008006" key="3">
    <source>
        <dbReference type="Google" id="ProtNLM"/>
    </source>
</evidence>
<gene>
    <name evidence="1" type="ORF">ATZ36_11050</name>
</gene>
<dbReference type="EMBL" id="LNVX01000822">
    <property type="protein sequence ID" value="OEG69177.1"/>
    <property type="molecule type" value="Genomic_DNA"/>
</dbReference>
<reference evidence="1 2" key="1">
    <citation type="submission" date="2015-11" db="EMBL/GenBank/DDBJ databases">
        <title>Evidence for parallel genomic evolution in an endosymbiosis of termite gut flagellates.</title>
        <authorList>
            <person name="Zheng H."/>
        </authorList>
    </citation>
    <scope>NUCLEOTIDE SEQUENCE [LARGE SCALE GENOMIC DNA]</scope>
    <source>
        <strain evidence="1 2">CET450</strain>
    </source>
</reference>
<organism evidence="1 2">
    <name type="scientific">Endomicrobium trichonymphae</name>
    <dbReference type="NCBI Taxonomy" id="1408204"/>
    <lineage>
        <taxon>Bacteria</taxon>
        <taxon>Pseudomonadati</taxon>
        <taxon>Elusimicrobiota</taxon>
        <taxon>Endomicrobiia</taxon>
        <taxon>Endomicrobiales</taxon>
        <taxon>Endomicrobiaceae</taxon>
        <taxon>Candidatus Endomicrobiellum</taxon>
    </lineage>
</organism>
<accession>A0A1E5IFC0</accession>
<protein>
    <recommendedName>
        <fullName evidence="3">Gfo/Idh/MocA-like oxidoreductase C-terminal domain-containing protein</fullName>
    </recommendedName>
</protein>
<name>A0A1E5IFC0_ENDTX</name>
<dbReference type="Proteomes" id="UP000095237">
    <property type="component" value="Unassembled WGS sequence"/>
</dbReference>
<evidence type="ECO:0000313" key="1">
    <source>
        <dbReference type="EMBL" id="OEG69177.1"/>
    </source>
</evidence>
<dbReference type="AlphaFoldDB" id="A0A1E5IFC0"/>
<evidence type="ECO:0000313" key="2">
    <source>
        <dbReference type="Proteomes" id="UP000095237"/>
    </source>
</evidence>